<dbReference type="GO" id="GO:0120147">
    <property type="term" value="F:formylglycine-generating oxidase activity"/>
    <property type="evidence" value="ECO:0007669"/>
    <property type="project" value="TreeGrafter"/>
</dbReference>
<evidence type="ECO:0000313" key="3">
    <source>
        <dbReference type="EMBL" id="SHI85599.1"/>
    </source>
</evidence>
<dbReference type="InterPro" id="IPR042095">
    <property type="entry name" value="SUMF_sf"/>
</dbReference>
<keyword evidence="1" id="KW-0732">Signal</keyword>
<dbReference type="InterPro" id="IPR016187">
    <property type="entry name" value="CTDL_fold"/>
</dbReference>
<evidence type="ECO:0000313" key="4">
    <source>
        <dbReference type="Proteomes" id="UP000184232"/>
    </source>
</evidence>
<proteinExistence type="predicted"/>
<dbReference type="Proteomes" id="UP000184232">
    <property type="component" value="Unassembled WGS sequence"/>
</dbReference>
<accession>A0A1M6EJJ0</accession>
<dbReference type="Gene3D" id="3.90.1580.10">
    <property type="entry name" value="paralog of FGE (formylglycine-generating enzyme)"/>
    <property type="match status" value="1"/>
</dbReference>
<evidence type="ECO:0000259" key="2">
    <source>
        <dbReference type="Pfam" id="PF03781"/>
    </source>
</evidence>
<dbReference type="InterPro" id="IPR051043">
    <property type="entry name" value="Sulfatase_Mod_Factor_Kinase"/>
</dbReference>
<dbReference type="RefSeq" id="WP_072782204.1">
    <property type="nucleotide sequence ID" value="NZ_FQZH01000001.1"/>
</dbReference>
<name>A0A1M6EJJ0_9FLAO</name>
<evidence type="ECO:0000256" key="1">
    <source>
        <dbReference type="SAM" id="SignalP"/>
    </source>
</evidence>
<dbReference type="SUPFAM" id="SSF56436">
    <property type="entry name" value="C-type lectin-like"/>
    <property type="match status" value="1"/>
</dbReference>
<protein>
    <submittedName>
        <fullName evidence="3">Formylglycine-generating enzyme, required for sulfatase activity, contains SUMF1/FGE domain</fullName>
    </submittedName>
</protein>
<reference evidence="3 4" key="1">
    <citation type="submission" date="2016-11" db="EMBL/GenBank/DDBJ databases">
        <authorList>
            <person name="Jaros S."/>
            <person name="Januszkiewicz K."/>
            <person name="Wedrychowicz H."/>
        </authorList>
    </citation>
    <scope>NUCLEOTIDE SEQUENCE [LARGE SCALE GENOMIC DNA]</scope>
    <source>
        <strain evidence="3 4">DSM 22807</strain>
    </source>
</reference>
<dbReference type="PANTHER" id="PTHR23150:SF19">
    <property type="entry name" value="FORMYLGLYCINE-GENERATING ENZYME"/>
    <property type="match status" value="1"/>
</dbReference>
<dbReference type="Pfam" id="PF03781">
    <property type="entry name" value="FGE-sulfatase"/>
    <property type="match status" value="1"/>
</dbReference>
<dbReference type="PANTHER" id="PTHR23150">
    <property type="entry name" value="SULFATASE MODIFYING FACTOR 1, 2"/>
    <property type="match status" value="1"/>
</dbReference>
<dbReference type="AlphaFoldDB" id="A0A1M6EJJ0"/>
<organism evidence="3 4">
    <name type="scientific">Flavobacterium haoranii</name>
    <dbReference type="NCBI Taxonomy" id="683124"/>
    <lineage>
        <taxon>Bacteria</taxon>
        <taxon>Pseudomonadati</taxon>
        <taxon>Bacteroidota</taxon>
        <taxon>Flavobacteriia</taxon>
        <taxon>Flavobacteriales</taxon>
        <taxon>Flavobacteriaceae</taxon>
        <taxon>Flavobacterium</taxon>
    </lineage>
</organism>
<dbReference type="EMBL" id="FQZH01000001">
    <property type="protein sequence ID" value="SHI85599.1"/>
    <property type="molecule type" value="Genomic_DNA"/>
</dbReference>
<dbReference type="InterPro" id="IPR005532">
    <property type="entry name" value="SUMF_dom"/>
</dbReference>
<sequence length="521" mass="59366">MKRYLTIIIIIILFASESHAQDALAKLEYQDAETAYQNDNYSKALEHLEATKKLLGSTNATIMYLEISAKDKLLNTNNTSSYTHESLKQLCNDNNFSLITFYFDVTKSIYPAVGGINETQYVEFIIKAGNQSGMSNINKEELMYQALTEAATEVKTSADTHIKKIIEKHNLKRSTNNSSEIDLIEKLVSLDKLSKKYLKNFQNTAPLDKTKVVYEIQQKLQPRVIESDAIIQGLKAIKAKQYTNAIILLEKACKAGNEFGCMKREEAYLWDQITNHKDEIIQNLVNNMVLVEGGTFVMGMERYDNDNKTPHSVTLTDFYINKYEVTRLEWMAVMEEVETDGNNKCYDCPKVSSRYEILTFIDKLNEKTGRSFILPTEAQWEFAATGGNESEGFEFAGSNNKEEVYVIMYLNGKGITSVGSKKPNELGLYDMNGNVNDMCLDFYDGDFYKKSKNSINPICNQIKNWDKKKYELDSKGYIKGVDKTLYGKFKFSIRGTTKSKVRLKTEEAIKSVIGFRLAENQ</sequence>
<feature type="signal peptide" evidence="1">
    <location>
        <begin position="1"/>
        <end position="20"/>
    </location>
</feature>
<keyword evidence="4" id="KW-1185">Reference proteome</keyword>
<feature type="chain" id="PRO_5013087611" evidence="1">
    <location>
        <begin position="21"/>
        <end position="521"/>
    </location>
</feature>
<feature type="domain" description="Sulfatase-modifying factor enzyme-like" evidence="2">
    <location>
        <begin position="286"/>
        <end position="518"/>
    </location>
</feature>
<gene>
    <name evidence="3" type="ORF">SAMN05444337_0959</name>
</gene>
<dbReference type="OrthoDB" id="9768004at2"/>
<dbReference type="STRING" id="683124.SAMN05444337_0959"/>